<proteinExistence type="predicted"/>
<evidence type="ECO:0000313" key="3">
    <source>
        <dbReference type="Proteomes" id="UP000323105"/>
    </source>
</evidence>
<keyword evidence="1" id="KW-0732">Signal</keyword>
<evidence type="ECO:0000256" key="1">
    <source>
        <dbReference type="SAM" id="SignalP"/>
    </source>
</evidence>
<dbReference type="EMBL" id="BKBW01000013">
    <property type="protein sequence ID" value="GEQ77439.1"/>
    <property type="molecule type" value="Genomic_DNA"/>
</dbReference>
<dbReference type="Proteomes" id="UP000323105">
    <property type="component" value="Unassembled WGS sequence"/>
</dbReference>
<gene>
    <name evidence="2" type="ORF">CTTA_4444</name>
</gene>
<feature type="chain" id="PRO_5022960046" evidence="1">
    <location>
        <begin position="23"/>
        <end position="112"/>
    </location>
</feature>
<dbReference type="AlphaFoldDB" id="A0A5A7MKM1"/>
<accession>A0A5A7MKM1</accession>
<comment type="caution">
    <text evidence="2">The sequence shown here is derived from an EMBL/GenBank/DDBJ whole genome shotgun (WGS) entry which is preliminary data.</text>
</comment>
<feature type="signal peptide" evidence="1">
    <location>
        <begin position="1"/>
        <end position="22"/>
    </location>
</feature>
<organism evidence="2 3">
    <name type="scientific">Comamonas testosteroni</name>
    <name type="common">Pseudomonas testosteroni</name>
    <dbReference type="NCBI Taxonomy" id="285"/>
    <lineage>
        <taxon>Bacteria</taxon>
        <taxon>Pseudomonadati</taxon>
        <taxon>Pseudomonadota</taxon>
        <taxon>Betaproteobacteria</taxon>
        <taxon>Burkholderiales</taxon>
        <taxon>Comamonadaceae</taxon>
        <taxon>Comamonas</taxon>
    </lineage>
</organism>
<reference evidence="2 3" key="1">
    <citation type="journal article" date="2019" name="Microbiol. Resour. Announc.">
        <title>Draft Genome Sequence of Comamonas testosteroni TA441, a Bacterium That Has a Cryptic Phenol Degradation Gene Cluster.</title>
        <authorList>
            <person name="Arai H."/>
            <person name="Ishii M."/>
        </authorList>
    </citation>
    <scope>NUCLEOTIDE SEQUENCE [LARGE SCALE GENOMIC DNA]</scope>
    <source>
        <strain evidence="2 3">TA441</strain>
    </source>
</reference>
<protein>
    <submittedName>
        <fullName evidence="2">Uncharacterized protein</fullName>
    </submittedName>
</protein>
<sequence>MMCGAFKITFIAATIFASCAHAQKAEPLLRTKQQCTTVSQLAGSIMELRQMGEPMQNLIMNDDGEYSSKETNRLVLLAYEEPRFSTVKGVKTSIQDFSNEAFRHCYAQGRSG</sequence>
<evidence type="ECO:0000313" key="2">
    <source>
        <dbReference type="EMBL" id="GEQ77439.1"/>
    </source>
</evidence>
<name>A0A5A7MKM1_COMTE</name>
<dbReference type="PROSITE" id="PS51257">
    <property type="entry name" value="PROKAR_LIPOPROTEIN"/>
    <property type="match status" value="1"/>
</dbReference>